<dbReference type="PANTHER" id="PTHR12110:SF21">
    <property type="entry name" value="XYLOSE ISOMERASE-LIKE TIM BARREL DOMAIN-CONTAINING PROTEIN"/>
    <property type="match status" value="1"/>
</dbReference>
<dbReference type="RefSeq" id="WP_028529521.1">
    <property type="nucleotide sequence ID" value="NZ_CABLBR010000026.1"/>
</dbReference>
<evidence type="ECO:0000313" key="3">
    <source>
        <dbReference type="Proteomes" id="UP001060164"/>
    </source>
</evidence>
<feature type="domain" description="Xylose isomerase-like TIM barrel" evidence="1">
    <location>
        <begin position="19"/>
        <end position="310"/>
    </location>
</feature>
<dbReference type="PANTHER" id="PTHR12110">
    <property type="entry name" value="HYDROXYPYRUVATE ISOMERASE"/>
    <property type="match status" value="1"/>
</dbReference>
<accession>A0ABY5VIN5</accession>
<protein>
    <submittedName>
        <fullName evidence="2">Sugar phosphate isomerase/epimerase</fullName>
    </submittedName>
</protein>
<gene>
    <name evidence="2" type="ORF">NQ502_03185</name>
</gene>
<dbReference type="InterPro" id="IPR050312">
    <property type="entry name" value="IolE/XylAMocC-like"/>
</dbReference>
<evidence type="ECO:0000313" key="2">
    <source>
        <dbReference type="EMBL" id="UWP60076.1"/>
    </source>
</evidence>
<dbReference type="SUPFAM" id="SSF51658">
    <property type="entry name" value="Xylose isomerase-like"/>
    <property type="match status" value="1"/>
</dbReference>
<dbReference type="GO" id="GO:0016853">
    <property type="term" value="F:isomerase activity"/>
    <property type="evidence" value="ECO:0007669"/>
    <property type="project" value="UniProtKB-KW"/>
</dbReference>
<reference evidence="2" key="1">
    <citation type="journal article" date="2022" name="Cell">
        <title>Design, construction, and in vivo augmentation of a complex gut microbiome.</title>
        <authorList>
            <person name="Cheng A.G."/>
            <person name="Ho P.Y."/>
            <person name="Aranda-Diaz A."/>
            <person name="Jain S."/>
            <person name="Yu F.B."/>
            <person name="Meng X."/>
            <person name="Wang M."/>
            <person name="Iakiviak M."/>
            <person name="Nagashima K."/>
            <person name="Zhao A."/>
            <person name="Murugkar P."/>
            <person name="Patil A."/>
            <person name="Atabakhsh K."/>
            <person name="Weakley A."/>
            <person name="Yan J."/>
            <person name="Brumbaugh A.R."/>
            <person name="Higginbottom S."/>
            <person name="Dimas A."/>
            <person name="Shiver A.L."/>
            <person name="Deutschbauer A."/>
            <person name="Neff N."/>
            <person name="Sonnenburg J.L."/>
            <person name="Huang K.C."/>
            <person name="Fischbach M.A."/>
        </authorList>
    </citation>
    <scope>NUCLEOTIDE SEQUENCE</scope>
    <source>
        <strain evidence="2">DSM 19829</strain>
    </source>
</reference>
<name>A0ABY5VIN5_9FIRM</name>
<keyword evidence="3" id="KW-1185">Reference proteome</keyword>
<dbReference type="InterPro" id="IPR013022">
    <property type="entry name" value="Xyl_isomerase-like_TIM-brl"/>
</dbReference>
<dbReference type="Proteomes" id="UP001060164">
    <property type="component" value="Chromosome"/>
</dbReference>
<dbReference type="Gene3D" id="3.20.20.150">
    <property type="entry name" value="Divalent-metal-dependent TIM barrel enzymes"/>
    <property type="match status" value="1"/>
</dbReference>
<evidence type="ECO:0000259" key="1">
    <source>
        <dbReference type="Pfam" id="PF01261"/>
    </source>
</evidence>
<sequence>MYLSICTGVYGDFSYPDMLDKVKAHGLNHVELCVGGWGPNPHGYATDLLEDEDKLKAFKDELDKRGMEISAFNCSGNPLAPGPMGEKHSKSAYDTVTLAGKLGVKTIVMMSGLPAGAPGDKTPNWVVATQSVPPDYPYLEETVRYQWEDVAIPWWKEFAKHADANGVKIALEEFPGQLVYNVSTLFKLREAVGPTIGMNLDPSHLLIMGADPIASARALGDAIYYVHGKDARIERGLCDVDGLLDNRHVEDVAERTWNYVAVGCGQDLKWWKEFFSVLSMVGYKGVVSLEMEDLTMSVEAGVVTSIDALEATISK</sequence>
<dbReference type="Pfam" id="PF01261">
    <property type="entry name" value="AP_endonuc_2"/>
    <property type="match status" value="1"/>
</dbReference>
<organism evidence="2 3">
    <name type="scientific">Ruminococcus gauvreauii</name>
    <dbReference type="NCBI Taxonomy" id="438033"/>
    <lineage>
        <taxon>Bacteria</taxon>
        <taxon>Bacillati</taxon>
        <taxon>Bacillota</taxon>
        <taxon>Clostridia</taxon>
        <taxon>Eubacteriales</taxon>
        <taxon>Oscillospiraceae</taxon>
        <taxon>Ruminococcus</taxon>
    </lineage>
</organism>
<keyword evidence="2" id="KW-0413">Isomerase</keyword>
<dbReference type="EMBL" id="CP102290">
    <property type="protein sequence ID" value="UWP60076.1"/>
    <property type="molecule type" value="Genomic_DNA"/>
</dbReference>
<proteinExistence type="predicted"/>
<dbReference type="InterPro" id="IPR036237">
    <property type="entry name" value="Xyl_isomerase-like_sf"/>
</dbReference>